<evidence type="ECO:0000313" key="3">
    <source>
        <dbReference type="Proteomes" id="UP000595437"/>
    </source>
</evidence>
<gene>
    <name evidence="2" type="ORF">FKW44_010651</name>
</gene>
<organism evidence="2 3">
    <name type="scientific">Caligus rogercresseyi</name>
    <name type="common">Sea louse</name>
    <dbReference type="NCBI Taxonomy" id="217165"/>
    <lineage>
        <taxon>Eukaryota</taxon>
        <taxon>Metazoa</taxon>
        <taxon>Ecdysozoa</taxon>
        <taxon>Arthropoda</taxon>
        <taxon>Crustacea</taxon>
        <taxon>Multicrustacea</taxon>
        <taxon>Hexanauplia</taxon>
        <taxon>Copepoda</taxon>
        <taxon>Siphonostomatoida</taxon>
        <taxon>Caligidae</taxon>
        <taxon>Caligus</taxon>
    </lineage>
</organism>
<name>A0A7T8HGW0_CALRO</name>
<dbReference type="Proteomes" id="UP000595437">
    <property type="component" value="Chromosome 7"/>
</dbReference>
<feature type="region of interest" description="Disordered" evidence="1">
    <location>
        <begin position="1"/>
        <end position="76"/>
    </location>
</feature>
<feature type="non-terminal residue" evidence="2">
    <location>
        <position position="1"/>
    </location>
</feature>
<dbReference type="EMBL" id="CP045896">
    <property type="protein sequence ID" value="QQP49848.1"/>
    <property type="molecule type" value="Genomic_DNA"/>
</dbReference>
<accession>A0A7T8HGW0</accession>
<proteinExistence type="predicted"/>
<feature type="compositionally biased region" description="Basic and acidic residues" evidence="1">
    <location>
        <begin position="9"/>
        <end position="25"/>
    </location>
</feature>
<dbReference type="AlphaFoldDB" id="A0A7T8HGW0"/>
<sequence>TRAAAPRNLDFEPRAKFSARKEKSDVITANPLSLPPLNPVTKRKEKKEGPPKRTRERVPSGKQDRGSQHKDDDSSWDFRRFSLIRNSLVCKV</sequence>
<feature type="compositionally biased region" description="Basic and acidic residues" evidence="1">
    <location>
        <begin position="46"/>
        <end position="76"/>
    </location>
</feature>
<evidence type="ECO:0000313" key="2">
    <source>
        <dbReference type="EMBL" id="QQP49848.1"/>
    </source>
</evidence>
<evidence type="ECO:0000256" key="1">
    <source>
        <dbReference type="SAM" id="MobiDB-lite"/>
    </source>
</evidence>
<reference evidence="3" key="1">
    <citation type="submission" date="2021-01" db="EMBL/GenBank/DDBJ databases">
        <title>Caligus Genome Assembly.</title>
        <authorList>
            <person name="Gallardo-Escarate C."/>
        </authorList>
    </citation>
    <scope>NUCLEOTIDE SEQUENCE [LARGE SCALE GENOMIC DNA]</scope>
</reference>
<keyword evidence="3" id="KW-1185">Reference proteome</keyword>
<protein>
    <submittedName>
        <fullName evidence="2">Uncharacterized protein</fullName>
    </submittedName>
</protein>